<dbReference type="STRING" id="270498.CHK_2093"/>
<evidence type="ECO:0008006" key="4">
    <source>
        <dbReference type="Google" id="ProtNLM"/>
    </source>
</evidence>
<evidence type="ECO:0000256" key="1">
    <source>
        <dbReference type="SAM" id="SignalP"/>
    </source>
</evidence>
<gene>
    <name evidence="2" type="ORF">CHK_2093</name>
</gene>
<protein>
    <recommendedName>
        <fullName evidence="4">Lipocalin-like domain-containing protein</fullName>
    </recommendedName>
</protein>
<name>A0A0M2NIF6_9FIRM</name>
<dbReference type="PATRIC" id="fig|270498.16.peg.1836"/>
<feature type="signal peptide" evidence="1">
    <location>
        <begin position="1"/>
        <end position="21"/>
    </location>
</feature>
<dbReference type="RefSeq" id="WP_131924639.1">
    <property type="nucleotide sequence ID" value="NZ_LAYJ01000112.1"/>
</dbReference>
<evidence type="ECO:0000313" key="2">
    <source>
        <dbReference type="EMBL" id="KKI50030.1"/>
    </source>
</evidence>
<comment type="caution">
    <text evidence="2">The sequence shown here is derived from an EMBL/GenBank/DDBJ whole genome shotgun (WGS) entry which is preliminary data.</text>
</comment>
<dbReference type="AlphaFoldDB" id="A0A0M2NIF6"/>
<dbReference type="Proteomes" id="UP000034076">
    <property type="component" value="Unassembled WGS sequence"/>
</dbReference>
<keyword evidence="3" id="KW-1185">Reference proteome</keyword>
<feature type="chain" id="PRO_5038618521" description="Lipocalin-like domain-containing protein" evidence="1">
    <location>
        <begin position="22"/>
        <end position="122"/>
    </location>
</feature>
<organism evidence="2 3">
    <name type="scientific">Christensenella hongkongensis</name>
    <dbReference type="NCBI Taxonomy" id="270498"/>
    <lineage>
        <taxon>Bacteria</taxon>
        <taxon>Bacillati</taxon>
        <taxon>Bacillota</taxon>
        <taxon>Clostridia</taxon>
        <taxon>Christensenellales</taxon>
        <taxon>Christensenellaceae</taxon>
        <taxon>Christensenella</taxon>
    </lineage>
</organism>
<sequence length="122" mass="12790">MKRVMLGICALVMVGSLAACSAPGAGAEVGKYAFDSLEVGGTKIADDQISALGAEEVTTYYIDLQDGGKAKVYFASQGEFEGTYTVSGDKVNITIDGEAESFDLKDGILSVEMDGTKVNFKK</sequence>
<proteinExistence type="predicted"/>
<evidence type="ECO:0000313" key="3">
    <source>
        <dbReference type="Proteomes" id="UP000034076"/>
    </source>
</evidence>
<dbReference type="PROSITE" id="PS51257">
    <property type="entry name" value="PROKAR_LIPOPROTEIN"/>
    <property type="match status" value="1"/>
</dbReference>
<reference evidence="2 3" key="1">
    <citation type="submission" date="2015-04" db="EMBL/GenBank/DDBJ databases">
        <title>Draft genome sequence of bacteremic isolate Catabacter hongkongensis type strain HKU16T.</title>
        <authorList>
            <person name="Lau S.K."/>
            <person name="Teng J.L."/>
            <person name="Huang Y."/>
            <person name="Curreem S.O."/>
            <person name="Tsui S.K."/>
            <person name="Woo P.C."/>
        </authorList>
    </citation>
    <scope>NUCLEOTIDE SEQUENCE [LARGE SCALE GENOMIC DNA]</scope>
    <source>
        <strain evidence="2 3">HKU16</strain>
    </source>
</reference>
<dbReference type="EMBL" id="LAYJ01000112">
    <property type="protein sequence ID" value="KKI50030.1"/>
    <property type="molecule type" value="Genomic_DNA"/>
</dbReference>
<keyword evidence="1" id="KW-0732">Signal</keyword>
<accession>A0A0M2NIF6</accession>